<comment type="caution">
    <text evidence="4">The sequence shown here is derived from an EMBL/GenBank/DDBJ whole genome shotgun (WGS) entry which is preliminary data.</text>
</comment>
<dbReference type="PROSITE" id="PS50930">
    <property type="entry name" value="HTH_LYTTR"/>
    <property type="match status" value="1"/>
</dbReference>
<evidence type="ECO:0000259" key="3">
    <source>
        <dbReference type="PROSITE" id="PS50930"/>
    </source>
</evidence>
<evidence type="ECO:0000313" key="4">
    <source>
        <dbReference type="EMBL" id="MCY1723035.1"/>
    </source>
</evidence>
<sequence length="250" mass="28759">MKVLIIEDEKPAARQLLSVLNEIGNFDVIEILESIKATVYWLENNPQPELIFMDIHIADGSAFQIFKHVNISCPIIFTTAYDDYAIAAFKVNSIDYLLKPISKEAVEKAMLKLKNLAGTANADSDLQQLLLSLTEKKAYKTHFLIPIKGNKMVPLLVTDIAYFYIDSGNVFAWTFENQTYTLESTLDELMNKLNPSDFYRANRQFIISKKAVKDVDFWFNNRLSVNLKVPVSERILISRTRVSEFKEWFD</sequence>
<dbReference type="RefSeq" id="WP_343335360.1">
    <property type="nucleotide sequence ID" value="NZ_JAPOHD010000066.1"/>
</dbReference>
<evidence type="ECO:0000313" key="5">
    <source>
        <dbReference type="Proteomes" id="UP001145087"/>
    </source>
</evidence>
<dbReference type="PANTHER" id="PTHR37299">
    <property type="entry name" value="TRANSCRIPTIONAL REGULATOR-RELATED"/>
    <property type="match status" value="1"/>
</dbReference>
<name>A0A9X3FH18_9BACT</name>
<feature type="modified residue" description="4-aspartylphosphate" evidence="1">
    <location>
        <position position="54"/>
    </location>
</feature>
<dbReference type="SMART" id="SM00448">
    <property type="entry name" value="REC"/>
    <property type="match status" value="1"/>
</dbReference>
<dbReference type="Pfam" id="PF04397">
    <property type="entry name" value="LytTR"/>
    <property type="match status" value="1"/>
</dbReference>
<dbReference type="SUPFAM" id="SSF52172">
    <property type="entry name" value="CheY-like"/>
    <property type="match status" value="1"/>
</dbReference>
<dbReference type="InterPro" id="IPR011006">
    <property type="entry name" value="CheY-like_superfamily"/>
</dbReference>
<dbReference type="Pfam" id="PF00072">
    <property type="entry name" value="Response_reg"/>
    <property type="match status" value="1"/>
</dbReference>
<keyword evidence="5" id="KW-1185">Reference proteome</keyword>
<evidence type="ECO:0000256" key="1">
    <source>
        <dbReference type="PROSITE-ProRule" id="PRU00169"/>
    </source>
</evidence>
<dbReference type="InterPro" id="IPR046947">
    <property type="entry name" value="LytR-like"/>
</dbReference>
<protein>
    <submittedName>
        <fullName evidence="4">LytTR family DNA-binding domain-containing protein</fullName>
    </submittedName>
</protein>
<reference evidence="4" key="1">
    <citation type="submission" date="2022-11" db="EMBL/GenBank/DDBJ databases">
        <title>Marilongibacter aestuarii gen. nov., sp. nov., isolated from tidal flat sediment.</title>
        <authorList>
            <person name="Jiayan W."/>
        </authorList>
    </citation>
    <scope>NUCLEOTIDE SEQUENCE</scope>
    <source>
        <strain evidence="4">Z1-6</strain>
    </source>
</reference>
<dbReference type="FunFam" id="3.40.50.2300:FF:000361">
    <property type="entry name" value="Two-component system response regulator"/>
    <property type="match status" value="1"/>
</dbReference>
<evidence type="ECO:0000259" key="2">
    <source>
        <dbReference type="PROSITE" id="PS50110"/>
    </source>
</evidence>
<dbReference type="InterPro" id="IPR001789">
    <property type="entry name" value="Sig_transdc_resp-reg_receiver"/>
</dbReference>
<proteinExistence type="predicted"/>
<dbReference type="GO" id="GO:0000156">
    <property type="term" value="F:phosphorelay response regulator activity"/>
    <property type="evidence" value="ECO:0007669"/>
    <property type="project" value="InterPro"/>
</dbReference>
<dbReference type="EMBL" id="JAPOHD010000066">
    <property type="protein sequence ID" value="MCY1723035.1"/>
    <property type="molecule type" value="Genomic_DNA"/>
</dbReference>
<dbReference type="InterPro" id="IPR007492">
    <property type="entry name" value="LytTR_DNA-bd_dom"/>
</dbReference>
<keyword evidence="4" id="KW-0238">DNA-binding</keyword>
<keyword evidence="1" id="KW-0597">Phosphoprotein</keyword>
<dbReference type="SMART" id="SM00850">
    <property type="entry name" value="LytTR"/>
    <property type="match status" value="1"/>
</dbReference>
<dbReference type="PANTHER" id="PTHR37299:SF1">
    <property type="entry name" value="STAGE 0 SPORULATION PROTEIN A HOMOLOG"/>
    <property type="match status" value="1"/>
</dbReference>
<dbReference type="GO" id="GO:0003677">
    <property type="term" value="F:DNA binding"/>
    <property type="evidence" value="ECO:0007669"/>
    <property type="project" value="UniProtKB-KW"/>
</dbReference>
<dbReference type="Gene3D" id="2.40.50.1020">
    <property type="entry name" value="LytTr DNA-binding domain"/>
    <property type="match status" value="1"/>
</dbReference>
<feature type="domain" description="HTH LytTR-type" evidence="3">
    <location>
        <begin position="145"/>
        <end position="250"/>
    </location>
</feature>
<dbReference type="Gene3D" id="3.40.50.2300">
    <property type="match status" value="1"/>
</dbReference>
<dbReference type="AlphaFoldDB" id="A0A9X3FH18"/>
<accession>A0A9X3FH18</accession>
<dbReference type="Proteomes" id="UP001145087">
    <property type="component" value="Unassembled WGS sequence"/>
</dbReference>
<dbReference type="PROSITE" id="PS50110">
    <property type="entry name" value="RESPONSE_REGULATORY"/>
    <property type="match status" value="1"/>
</dbReference>
<organism evidence="4 5">
    <name type="scientific">Draconibacterium aestuarii</name>
    <dbReference type="NCBI Taxonomy" id="2998507"/>
    <lineage>
        <taxon>Bacteria</taxon>
        <taxon>Pseudomonadati</taxon>
        <taxon>Bacteroidota</taxon>
        <taxon>Bacteroidia</taxon>
        <taxon>Marinilabiliales</taxon>
        <taxon>Prolixibacteraceae</taxon>
        <taxon>Draconibacterium</taxon>
    </lineage>
</organism>
<gene>
    <name evidence="4" type="ORF">OU798_21990</name>
</gene>
<feature type="domain" description="Response regulatory" evidence="2">
    <location>
        <begin position="2"/>
        <end position="114"/>
    </location>
</feature>